<organism evidence="1 2">
    <name type="scientific">Rhabditophanes sp. KR3021</name>
    <dbReference type="NCBI Taxonomy" id="114890"/>
    <lineage>
        <taxon>Eukaryota</taxon>
        <taxon>Metazoa</taxon>
        <taxon>Ecdysozoa</taxon>
        <taxon>Nematoda</taxon>
        <taxon>Chromadorea</taxon>
        <taxon>Rhabditida</taxon>
        <taxon>Tylenchina</taxon>
        <taxon>Panagrolaimomorpha</taxon>
        <taxon>Strongyloidoidea</taxon>
        <taxon>Alloionematidae</taxon>
        <taxon>Rhabditophanes</taxon>
    </lineage>
</organism>
<accession>A0AC35TSV1</accession>
<proteinExistence type="predicted"/>
<dbReference type="WBParaSite" id="RSKR_0000401100.1">
    <property type="protein sequence ID" value="RSKR_0000401100.1"/>
    <property type="gene ID" value="RSKR_0000401100"/>
</dbReference>
<evidence type="ECO:0000313" key="2">
    <source>
        <dbReference type="WBParaSite" id="RSKR_0000401100.1"/>
    </source>
</evidence>
<sequence>MVRHKTSVSSVSRKYSSATSNSGSNKVSANRKCSTIGHHAKASRKQSGPQDKSGEAHRKQSKQSSIRSQSAPNDNSSINSTSTPCCQSLTFYFLDIGQESGSIYEFISHCFTSIFSHRFLSGIYISIIIFSSLSVYFGLLYINKCPIKDQIPLYLLIFGALAILQTSLLFYPHIQGLIRHSYNMNQEQTLFRRGYRTIRIYGNRKTVEYEKDTSDNRKL</sequence>
<reference evidence="2" key="1">
    <citation type="submission" date="2016-11" db="UniProtKB">
        <authorList>
            <consortium name="WormBaseParasite"/>
        </authorList>
    </citation>
    <scope>IDENTIFICATION</scope>
    <source>
        <strain evidence="2">KR3021</strain>
    </source>
</reference>
<dbReference type="Proteomes" id="UP000095286">
    <property type="component" value="Unplaced"/>
</dbReference>
<name>A0AC35TSV1_9BILA</name>
<evidence type="ECO:0000313" key="1">
    <source>
        <dbReference type="Proteomes" id="UP000095286"/>
    </source>
</evidence>
<protein>
    <submittedName>
        <fullName evidence="2">Uncharacterized protein</fullName>
    </submittedName>
</protein>